<comment type="subcellular location">
    <subcellularLocation>
        <location evidence="1">Cell membrane</location>
        <topology evidence="1">Single-pass type I membrane protein</topology>
    </subcellularLocation>
</comment>
<evidence type="ECO:0000256" key="7">
    <source>
        <dbReference type="ARBA" id="ARBA00022737"/>
    </source>
</evidence>
<comment type="caution">
    <text evidence="13">The sequence shown here is derived from an EMBL/GenBank/DDBJ whole genome shotgun (WGS) entry which is preliminary data.</text>
</comment>
<dbReference type="PANTHER" id="PTHR48063">
    <property type="entry name" value="LRR RECEPTOR-LIKE KINASE"/>
    <property type="match status" value="1"/>
</dbReference>
<accession>A0A835A232</accession>
<feature type="chain" id="PRO_5032757981" description="Leucine-rich repeat-containing N-terminal plant-type domain-containing protein" evidence="11">
    <location>
        <begin position="27"/>
        <end position="654"/>
    </location>
</feature>
<dbReference type="Pfam" id="PF13855">
    <property type="entry name" value="LRR_8"/>
    <property type="match status" value="1"/>
</dbReference>
<evidence type="ECO:0000256" key="4">
    <source>
        <dbReference type="ARBA" id="ARBA00022614"/>
    </source>
</evidence>
<dbReference type="PANTHER" id="PTHR48063:SF9">
    <property type="entry name" value="LRR PROTEIN WM1.10"/>
    <property type="match status" value="1"/>
</dbReference>
<dbReference type="GO" id="GO:0005886">
    <property type="term" value="C:plasma membrane"/>
    <property type="evidence" value="ECO:0007669"/>
    <property type="project" value="UniProtKB-SubCell"/>
</dbReference>
<feature type="signal peptide" evidence="11">
    <location>
        <begin position="1"/>
        <end position="26"/>
    </location>
</feature>
<dbReference type="FunFam" id="3.80.10.10:FF:000041">
    <property type="entry name" value="LRR receptor-like serine/threonine-protein kinase ERECTA"/>
    <property type="match status" value="1"/>
</dbReference>
<evidence type="ECO:0000256" key="1">
    <source>
        <dbReference type="ARBA" id="ARBA00004251"/>
    </source>
</evidence>
<dbReference type="InterPro" id="IPR003591">
    <property type="entry name" value="Leu-rich_rpt_typical-subtyp"/>
</dbReference>
<evidence type="ECO:0000256" key="8">
    <source>
        <dbReference type="ARBA" id="ARBA00022989"/>
    </source>
</evidence>
<proteinExistence type="inferred from homology"/>
<evidence type="ECO:0000256" key="10">
    <source>
        <dbReference type="ARBA" id="ARBA00023180"/>
    </source>
</evidence>
<keyword evidence="8" id="KW-1133">Transmembrane helix</keyword>
<protein>
    <recommendedName>
        <fullName evidence="12">Leucine-rich repeat-containing N-terminal plant-type domain-containing protein</fullName>
    </recommendedName>
</protein>
<evidence type="ECO:0000256" key="9">
    <source>
        <dbReference type="ARBA" id="ARBA00023136"/>
    </source>
</evidence>
<dbReference type="InterPro" id="IPR046956">
    <property type="entry name" value="RLP23-like"/>
</dbReference>
<evidence type="ECO:0000313" key="13">
    <source>
        <dbReference type="EMBL" id="KAF8644716.1"/>
    </source>
</evidence>
<keyword evidence="5" id="KW-0812">Transmembrane</keyword>
<evidence type="ECO:0000256" key="3">
    <source>
        <dbReference type="ARBA" id="ARBA00022475"/>
    </source>
</evidence>
<dbReference type="SMART" id="SM00369">
    <property type="entry name" value="LRR_TYP"/>
    <property type="match status" value="6"/>
</dbReference>
<dbReference type="Pfam" id="PF00560">
    <property type="entry name" value="LRR_1"/>
    <property type="match status" value="5"/>
</dbReference>
<dbReference type="InterPro" id="IPR013210">
    <property type="entry name" value="LRR_N_plant-typ"/>
</dbReference>
<name>A0A835A232_9POAL</name>
<organism evidence="13 14">
    <name type="scientific">Digitaria exilis</name>
    <dbReference type="NCBI Taxonomy" id="1010633"/>
    <lineage>
        <taxon>Eukaryota</taxon>
        <taxon>Viridiplantae</taxon>
        <taxon>Streptophyta</taxon>
        <taxon>Embryophyta</taxon>
        <taxon>Tracheophyta</taxon>
        <taxon>Spermatophyta</taxon>
        <taxon>Magnoliopsida</taxon>
        <taxon>Liliopsida</taxon>
        <taxon>Poales</taxon>
        <taxon>Poaceae</taxon>
        <taxon>PACMAD clade</taxon>
        <taxon>Panicoideae</taxon>
        <taxon>Panicodae</taxon>
        <taxon>Paniceae</taxon>
        <taxon>Anthephorinae</taxon>
        <taxon>Digitaria</taxon>
    </lineage>
</organism>
<dbReference type="SUPFAM" id="SSF52058">
    <property type="entry name" value="L domain-like"/>
    <property type="match status" value="2"/>
</dbReference>
<dbReference type="Pfam" id="PF13516">
    <property type="entry name" value="LRR_6"/>
    <property type="match status" value="2"/>
</dbReference>
<dbReference type="FunFam" id="3.80.10.10:FF:000649">
    <property type="entry name" value="Leucine Rich Repeat family protein"/>
    <property type="match status" value="1"/>
</dbReference>
<dbReference type="Pfam" id="PF08263">
    <property type="entry name" value="LRRNT_2"/>
    <property type="match status" value="1"/>
</dbReference>
<dbReference type="InterPro" id="IPR032675">
    <property type="entry name" value="LRR_dom_sf"/>
</dbReference>
<dbReference type="Gene3D" id="3.80.10.10">
    <property type="entry name" value="Ribonuclease Inhibitor"/>
    <property type="match status" value="4"/>
</dbReference>
<keyword evidence="14" id="KW-1185">Reference proteome</keyword>
<keyword evidence="10" id="KW-0325">Glycoprotein</keyword>
<comment type="similarity">
    <text evidence="2">Belongs to the RLP family.</text>
</comment>
<keyword evidence="7" id="KW-0677">Repeat</keyword>
<evidence type="ECO:0000256" key="2">
    <source>
        <dbReference type="ARBA" id="ARBA00009592"/>
    </source>
</evidence>
<evidence type="ECO:0000256" key="11">
    <source>
        <dbReference type="SAM" id="SignalP"/>
    </source>
</evidence>
<evidence type="ECO:0000256" key="6">
    <source>
        <dbReference type="ARBA" id="ARBA00022729"/>
    </source>
</evidence>
<gene>
    <name evidence="13" type="ORF">HU200_066356</name>
</gene>
<evidence type="ECO:0000313" key="14">
    <source>
        <dbReference type="Proteomes" id="UP000636709"/>
    </source>
</evidence>
<evidence type="ECO:0000256" key="5">
    <source>
        <dbReference type="ARBA" id="ARBA00022692"/>
    </source>
</evidence>
<dbReference type="OrthoDB" id="693134at2759"/>
<keyword evidence="4" id="KW-0433">Leucine-rich repeat</keyword>
<keyword evidence="3" id="KW-1003">Cell membrane</keyword>
<reference evidence="13" key="1">
    <citation type="submission" date="2020-07" db="EMBL/GenBank/DDBJ databases">
        <title>Genome sequence and genetic diversity analysis of an under-domesticated orphan crop, white fonio (Digitaria exilis).</title>
        <authorList>
            <person name="Bennetzen J.L."/>
            <person name="Chen S."/>
            <person name="Ma X."/>
            <person name="Wang X."/>
            <person name="Yssel A.E.J."/>
            <person name="Chaluvadi S.R."/>
            <person name="Johnson M."/>
            <person name="Gangashetty P."/>
            <person name="Hamidou F."/>
            <person name="Sanogo M.D."/>
            <person name="Zwaenepoel A."/>
            <person name="Wallace J."/>
            <person name="Van De Peer Y."/>
            <person name="Van Deynze A."/>
        </authorList>
    </citation>
    <scope>NUCLEOTIDE SEQUENCE</scope>
    <source>
        <tissue evidence="13">Leaves</tissue>
    </source>
</reference>
<dbReference type="EMBL" id="JACEFO010003066">
    <property type="protein sequence ID" value="KAF8644716.1"/>
    <property type="molecule type" value="Genomic_DNA"/>
</dbReference>
<dbReference type="AlphaFoldDB" id="A0A835A232"/>
<dbReference type="Proteomes" id="UP000636709">
    <property type="component" value="Unassembled WGS sequence"/>
</dbReference>
<dbReference type="InterPro" id="IPR001611">
    <property type="entry name" value="Leu-rich_rpt"/>
</dbReference>
<keyword evidence="6 11" id="KW-0732">Signal</keyword>
<feature type="domain" description="Leucine-rich repeat-containing N-terminal plant-type" evidence="12">
    <location>
        <begin position="37"/>
        <end position="75"/>
    </location>
</feature>
<sequence>MHVTTNAPHLLTIISTTLFLIGSAQQHQQPDASSCIHSERAALLSFRKGVTFDHTNRLATWHGQDCCRWKGVKCSNETGHVLELRLRSNDENALSGQISSSLLSLEHLEHLDLSGNCVVEYGKNIPSFLGSMKNLRYLNLSFIPSIGEVKNLQLLQYLSMRRVNLSQIFDWPQILNGIPSLRVIDFHGCSLYSAKQSLPHMNLTKLHKLELSSNSFYHEIAYSWFWKATSLKYLDLSDHGFFGEFHDALENMSSLQVLDLSFNNRHYNLSMKVFQNNLVMKGNYKNLCSLEILDLSFNGINGDINELIGRLPPCTWDKLQELQLGLNNFTGTLPNLMGHFTNLIILDLTDNNLIGSIPMELGYLSGLTTLHLGYNHLNGTVPTKIGGLANLISLDLSNNKFDGIITDEHFAGLISLKEINLASSNLKVVVGAHGFPPFRLQNARFASCTMGTPFPPWLELQNEITELDLSSNALIDKIPDWFWQTFSLATDIDISNNQLSGTLPADLSGMSCLMLNLSSNNLTGTIPQFPRNITTLDISRNSFAGPLPSIEAPQLKIVLMFSNQIGGTIPESFCTLKELLDLDLSSNALEGEIPHCFEFKDITFLQLSNNSLSGHFPAFLRKCTYLGFLDLGWNKLFGSLPEWIGEVTNYSFYD</sequence>
<keyword evidence="9" id="KW-0472">Membrane</keyword>
<evidence type="ECO:0000259" key="12">
    <source>
        <dbReference type="Pfam" id="PF08263"/>
    </source>
</evidence>
<dbReference type="SUPFAM" id="SSF52047">
    <property type="entry name" value="RNI-like"/>
    <property type="match status" value="1"/>
</dbReference>